<dbReference type="EC" id="2.7.11.1" evidence="1"/>
<dbReference type="CDD" id="cd14014">
    <property type="entry name" value="STKc_PknB_like"/>
    <property type="match status" value="1"/>
</dbReference>
<dbReference type="Proteomes" id="UP000599074">
    <property type="component" value="Unassembled WGS sequence"/>
</dbReference>
<dbReference type="SMART" id="SM00220">
    <property type="entry name" value="S_TKc"/>
    <property type="match status" value="1"/>
</dbReference>
<keyword evidence="2" id="KW-0723">Serine/threonine-protein kinase</keyword>
<dbReference type="EMBL" id="BOON01000005">
    <property type="protein sequence ID" value="GII20969.1"/>
    <property type="molecule type" value="Genomic_DNA"/>
</dbReference>
<comment type="caution">
    <text evidence="9">The sequence shown here is derived from an EMBL/GenBank/DDBJ whole genome shotgun (WGS) entry which is preliminary data.</text>
</comment>
<dbReference type="PROSITE" id="PS00108">
    <property type="entry name" value="PROTEIN_KINASE_ST"/>
    <property type="match status" value="1"/>
</dbReference>
<evidence type="ECO:0000256" key="2">
    <source>
        <dbReference type="ARBA" id="ARBA00022527"/>
    </source>
</evidence>
<dbReference type="Gene3D" id="3.30.200.20">
    <property type="entry name" value="Phosphorylase Kinase, domain 1"/>
    <property type="match status" value="1"/>
</dbReference>
<organism evidence="9 10">
    <name type="scientific">Planosporangium mesophilum</name>
    <dbReference type="NCBI Taxonomy" id="689768"/>
    <lineage>
        <taxon>Bacteria</taxon>
        <taxon>Bacillati</taxon>
        <taxon>Actinomycetota</taxon>
        <taxon>Actinomycetes</taxon>
        <taxon>Micromonosporales</taxon>
        <taxon>Micromonosporaceae</taxon>
        <taxon>Planosporangium</taxon>
    </lineage>
</organism>
<keyword evidence="4" id="KW-0547">Nucleotide-binding</keyword>
<keyword evidence="6" id="KW-0067">ATP-binding</keyword>
<protein>
    <recommendedName>
        <fullName evidence="1">non-specific serine/threonine protein kinase</fullName>
        <ecNumber evidence="1">2.7.11.1</ecNumber>
    </recommendedName>
</protein>
<keyword evidence="3" id="KW-0808">Transferase</keyword>
<evidence type="ECO:0000313" key="10">
    <source>
        <dbReference type="Proteomes" id="UP000599074"/>
    </source>
</evidence>
<accession>A0A8J3T9W8</accession>
<evidence type="ECO:0000256" key="7">
    <source>
        <dbReference type="SAM" id="MobiDB-lite"/>
    </source>
</evidence>
<dbReference type="Pfam" id="PF00069">
    <property type="entry name" value="Pkinase"/>
    <property type="match status" value="1"/>
</dbReference>
<gene>
    <name evidence="9" type="ORF">Pme01_05660</name>
</gene>
<name>A0A8J3T9W8_9ACTN</name>
<keyword evidence="5" id="KW-0418">Kinase</keyword>
<dbReference type="GO" id="GO:0004674">
    <property type="term" value="F:protein serine/threonine kinase activity"/>
    <property type="evidence" value="ECO:0007669"/>
    <property type="project" value="UniProtKB-KW"/>
</dbReference>
<evidence type="ECO:0000256" key="4">
    <source>
        <dbReference type="ARBA" id="ARBA00022741"/>
    </source>
</evidence>
<evidence type="ECO:0000313" key="9">
    <source>
        <dbReference type="EMBL" id="GII20969.1"/>
    </source>
</evidence>
<dbReference type="SUPFAM" id="SSF56112">
    <property type="entry name" value="Protein kinase-like (PK-like)"/>
    <property type="match status" value="1"/>
</dbReference>
<evidence type="ECO:0000256" key="5">
    <source>
        <dbReference type="ARBA" id="ARBA00022777"/>
    </source>
</evidence>
<evidence type="ECO:0000256" key="1">
    <source>
        <dbReference type="ARBA" id="ARBA00012513"/>
    </source>
</evidence>
<dbReference type="InterPro" id="IPR000719">
    <property type="entry name" value="Prot_kinase_dom"/>
</dbReference>
<dbReference type="InterPro" id="IPR008271">
    <property type="entry name" value="Ser/Thr_kinase_AS"/>
</dbReference>
<dbReference type="RefSeq" id="WP_168112799.1">
    <property type="nucleotide sequence ID" value="NZ_BOON01000005.1"/>
</dbReference>
<feature type="domain" description="Protein kinase" evidence="8">
    <location>
        <begin position="22"/>
        <end position="274"/>
    </location>
</feature>
<sequence length="292" mass="31515">MTAVVERTTWAYRPGAPLVAELRAWASLGGGRRCETWLAWSPARWCPVVVKLPRPDLVGDVSTRADLLHEAEMMAALSHPGVQRFYEADPDADLPYLISEYVEGPSLSDSLARYGPLPGDEVVLLGLQIAAALRYLHGAGVVHLDLKPGNVCLRDGRPVVIDFGIARRPGERRRHGAPTGSPPYMAPEQCRDEPASPATDLFALGAVLFEAATGEHAFHPRRAADGWSYPQLTGAPADRLPGPLGELVERLLDPDPARRPADAAAVLRSLTEALPAGVEPPWPEWVDSGNSQ</sequence>
<dbReference type="PROSITE" id="PS50011">
    <property type="entry name" value="PROTEIN_KINASE_DOM"/>
    <property type="match status" value="1"/>
</dbReference>
<evidence type="ECO:0000256" key="3">
    <source>
        <dbReference type="ARBA" id="ARBA00022679"/>
    </source>
</evidence>
<evidence type="ECO:0000256" key="6">
    <source>
        <dbReference type="ARBA" id="ARBA00022840"/>
    </source>
</evidence>
<dbReference type="InterPro" id="IPR011009">
    <property type="entry name" value="Kinase-like_dom_sf"/>
</dbReference>
<dbReference type="GO" id="GO:0005524">
    <property type="term" value="F:ATP binding"/>
    <property type="evidence" value="ECO:0007669"/>
    <property type="project" value="UniProtKB-KW"/>
</dbReference>
<feature type="region of interest" description="Disordered" evidence="7">
    <location>
        <begin position="170"/>
        <end position="195"/>
    </location>
</feature>
<keyword evidence="10" id="KW-1185">Reference proteome</keyword>
<dbReference type="PANTHER" id="PTHR43289">
    <property type="entry name" value="MITOGEN-ACTIVATED PROTEIN KINASE KINASE KINASE 20-RELATED"/>
    <property type="match status" value="1"/>
</dbReference>
<dbReference type="PANTHER" id="PTHR43289:SF6">
    <property type="entry name" value="SERINE_THREONINE-PROTEIN KINASE NEKL-3"/>
    <property type="match status" value="1"/>
</dbReference>
<evidence type="ECO:0000259" key="8">
    <source>
        <dbReference type="PROSITE" id="PS50011"/>
    </source>
</evidence>
<dbReference type="AlphaFoldDB" id="A0A8J3T9W8"/>
<reference evidence="9" key="1">
    <citation type="submission" date="2021-01" db="EMBL/GenBank/DDBJ databases">
        <title>Whole genome shotgun sequence of Planosporangium mesophilum NBRC 109066.</title>
        <authorList>
            <person name="Komaki H."/>
            <person name="Tamura T."/>
        </authorList>
    </citation>
    <scope>NUCLEOTIDE SEQUENCE</scope>
    <source>
        <strain evidence="9">NBRC 109066</strain>
    </source>
</reference>
<proteinExistence type="predicted"/>
<dbReference type="Gene3D" id="1.10.510.10">
    <property type="entry name" value="Transferase(Phosphotransferase) domain 1"/>
    <property type="match status" value="1"/>
</dbReference>